<dbReference type="Pfam" id="PF20434">
    <property type="entry name" value="BD-FAE"/>
    <property type="match status" value="1"/>
</dbReference>
<name>A0ABR8HMD2_9CHRO</name>
<evidence type="ECO:0000259" key="2">
    <source>
        <dbReference type="Pfam" id="PF20434"/>
    </source>
</evidence>
<comment type="caution">
    <text evidence="3">The sequence shown here is derived from an EMBL/GenBank/DDBJ whole genome shotgun (WGS) entry which is preliminary data.</text>
</comment>
<dbReference type="InterPro" id="IPR049492">
    <property type="entry name" value="BD-FAE-like_dom"/>
</dbReference>
<organism evidence="3 4">
    <name type="scientific">Microcystis flos-aquae FACHB-1344</name>
    <dbReference type="NCBI Taxonomy" id="2692899"/>
    <lineage>
        <taxon>Bacteria</taxon>
        <taxon>Bacillati</taxon>
        <taxon>Cyanobacteriota</taxon>
        <taxon>Cyanophyceae</taxon>
        <taxon>Oscillatoriophycideae</taxon>
        <taxon>Chroococcales</taxon>
        <taxon>Microcystaceae</taxon>
        <taxon>Microcystis</taxon>
    </lineage>
</organism>
<dbReference type="RefSeq" id="WP_190718695.1">
    <property type="nucleotide sequence ID" value="NZ_JACJSW010000036.1"/>
</dbReference>
<sequence>MKLYHLSNQYKGLIFLLRFIGFLPVPFIHEEHFLLATEFQKFITKTYSPFKSEDLPVLFLQHGMNTRGIEDPRIQQLAKILASVGYRVIVPEFAEVKQLLITPETIKHQRDCLKAVSCLYQKKIGYIAPSFTGGQGLIAISPKSIQSIVSSILLIGCYSDLGKALEYCLENYDLDNYGLLIFFYNFINLVISDTQNLKNILLEIIVKENNPALVENTLGDLHGYQRLSDRDQKILNSILKNSDYRKQFVDDIKKHLSAKFIYQLSPINFIQQIDRPIFLIHGDKDPVISPKSTRELFQKISSHGISDFLISDLLSHGDVSPSKIIYNLFSLLSIFNRFFTYNK</sequence>
<dbReference type="InterPro" id="IPR029058">
    <property type="entry name" value="AB_hydrolase_fold"/>
</dbReference>
<reference evidence="3 4" key="1">
    <citation type="journal article" date="2020" name="ISME J.">
        <title>Comparative genomics reveals insights into cyanobacterial evolution and habitat adaptation.</title>
        <authorList>
            <person name="Chen M.Y."/>
            <person name="Teng W.K."/>
            <person name="Zhao L."/>
            <person name="Hu C.X."/>
            <person name="Zhou Y.K."/>
            <person name="Han B.P."/>
            <person name="Song L.R."/>
            <person name="Shu W.S."/>
        </authorList>
    </citation>
    <scope>NUCLEOTIDE SEQUENCE [LARGE SCALE GENOMIC DNA]</scope>
    <source>
        <strain evidence="3 4">FACHB-1344</strain>
    </source>
</reference>
<dbReference type="EMBL" id="JACJSW010000036">
    <property type="protein sequence ID" value="MBD2620598.1"/>
    <property type="molecule type" value="Genomic_DNA"/>
</dbReference>
<keyword evidence="3" id="KW-0378">Hydrolase</keyword>
<gene>
    <name evidence="3" type="ORF">H6G48_02370</name>
</gene>
<dbReference type="Gene3D" id="3.40.50.1820">
    <property type="entry name" value="alpha/beta hydrolase"/>
    <property type="match status" value="1"/>
</dbReference>
<dbReference type="GO" id="GO:0016787">
    <property type="term" value="F:hydrolase activity"/>
    <property type="evidence" value="ECO:0007669"/>
    <property type="project" value="UniProtKB-KW"/>
</dbReference>
<keyword evidence="4" id="KW-1185">Reference proteome</keyword>
<protein>
    <submittedName>
        <fullName evidence="3">Alpha/beta fold hydrolase</fullName>
    </submittedName>
</protein>
<proteinExistence type="predicted"/>
<evidence type="ECO:0000313" key="3">
    <source>
        <dbReference type="EMBL" id="MBD2620598.1"/>
    </source>
</evidence>
<evidence type="ECO:0000313" key="4">
    <source>
        <dbReference type="Proteomes" id="UP000636187"/>
    </source>
</evidence>
<dbReference type="Proteomes" id="UP000636187">
    <property type="component" value="Unassembled WGS sequence"/>
</dbReference>
<keyword evidence="1" id="KW-1133">Transmembrane helix</keyword>
<feature type="transmembrane region" description="Helical" evidence="1">
    <location>
        <begin position="12"/>
        <end position="29"/>
    </location>
</feature>
<keyword evidence="1" id="KW-0472">Membrane</keyword>
<keyword evidence="1" id="KW-0812">Transmembrane</keyword>
<accession>A0ABR8HMD2</accession>
<dbReference type="SUPFAM" id="SSF53474">
    <property type="entry name" value="alpha/beta-Hydrolases"/>
    <property type="match status" value="1"/>
</dbReference>
<feature type="domain" description="BD-FAE-like" evidence="2">
    <location>
        <begin position="256"/>
        <end position="299"/>
    </location>
</feature>
<evidence type="ECO:0000256" key="1">
    <source>
        <dbReference type="SAM" id="Phobius"/>
    </source>
</evidence>